<evidence type="ECO:0000313" key="2">
    <source>
        <dbReference type="EMBL" id="PHJ18195.1"/>
    </source>
</evidence>
<accession>A0A2C6KNU7</accession>
<dbReference type="AlphaFoldDB" id="A0A2C6KNU7"/>
<reference evidence="2 3" key="1">
    <citation type="journal article" date="2017" name="Int. J. Parasitol.">
        <title>The genome of the protozoan parasite Cystoisospora suis and a reverse vaccinology approach to identify vaccine candidates.</title>
        <authorList>
            <person name="Palmieri N."/>
            <person name="Shrestha A."/>
            <person name="Ruttkowski B."/>
            <person name="Beck T."/>
            <person name="Vogl C."/>
            <person name="Tomley F."/>
            <person name="Blake D.P."/>
            <person name="Joachim A."/>
        </authorList>
    </citation>
    <scope>NUCLEOTIDE SEQUENCE [LARGE SCALE GENOMIC DNA]</scope>
    <source>
        <strain evidence="2 3">Wien I</strain>
    </source>
</reference>
<protein>
    <submittedName>
        <fullName evidence="2">Hect-domain (Ubiquitin-transferase) domain-containing protein</fullName>
    </submittedName>
</protein>
<organism evidence="2 3">
    <name type="scientific">Cystoisospora suis</name>
    <dbReference type="NCBI Taxonomy" id="483139"/>
    <lineage>
        <taxon>Eukaryota</taxon>
        <taxon>Sar</taxon>
        <taxon>Alveolata</taxon>
        <taxon>Apicomplexa</taxon>
        <taxon>Conoidasida</taxon>
        <taxon>Coccidia</taxon>
        <taxon>Eucoccidiorida</taxon>
        <taxon>Eimeriorina</taxon>
        <taxon>Sarcocystidae</taxon>
        <taxon>Cystoisospora</taxon>
    </lineage>
</organism>
<dbReference type="PRINTS" id="PR00633">
    <property type="entry name" value="RCCNDNSATION"/>
</dbReference>
<dbReference type="EMBL" id="MIGC01004335">
    <property type="protein sequence ID" value="PHJ18195.1"/>
    <property type="molecule type" value="Genomic_DNA"/>
</dbReference>
<feature type="region of interest" description="Disordered" evidence="1">
    <location>
        <begin position="31"/>
        <end position="77"/>
    </location>
</feature>
<comment type="caution">
    <text evidence="2">The sequence shown here is derived from an EMBL/GenBank/DDBJ whole genome shotgun (WGS) entry which is preliminary data.</text>
</comment>
<dbReference type="GeneID" id="94431331"/>
<name>A0A2C6KNU7_9APIC</name>
<dbReference type="Proteomes" id="UP000221165">
    <property type="component" value="Unassembled WGS sequence"/>
</dbReference>
<keyword evidence="3" id="KW-1185">Reference proteome</keyword>
<dbReference type="OrthoDB" id="8068875at2759"/>
<dbReference type="Pfam" id="PF13540">
    <property type="entry name" value="RCC1_2"/>
    <property type="match status" value="1"/>
</dbReference>
<evidence type="ECO:0000313" key="3">
    <source>
        <dbReference type="Proteomes" id="UP000221165"/>
    </source>
</evidence>
<dbReference type="SUPFAM" id="SSF50985">
    <property type="entry name" value="RCC1/BLIP-II"/>
    <property type="match status" value="1"/>
</dbReference>
<dbReference type="RefSeq" id="XP_067919904.1">
    <property type="nucleotide sequence ID" value="XM_068068120.1"/>
</dbReference>
<dbReference type="InterPro" id="IPR000408">
    <property type="entry name" value="Reg_chr_condens"/>
</dbReference>
<dbReference type="GO" id="GO:0016740">
    <property type="term" value="F:transferase activity"/>
    <property type="evidence" value="ECO:0007669"/>
    <property type="project" value="UniProtKB-KW"/>
</dbReference>
<feature type="non-terminal residue" evidence="2">
    <location>
        <position position="124"/>
    </location>
</feature>
<keyword evidence="2" id="KW-0808">Transferase</keyword>
<feature type="compositionally biased region" description="Low complexity" evidence="1">
    <location>
        <begin position="64"/>
        <end position="77"/>
    </location>
</feature>
<dbReference type="Gene3D" id="2.130.10.30">
    <property type="entry name" value="Regulator of chromosome condensation 1/beta-lactamase-inhibitor protein II"/>
    <property type="match status" value="1"/>
</dbReference>
<feature type="compositionally biased region" description="Basic and acidic residues" evidence="1">
    <location>
        <begin position="40"/>
        <end position="57"/>
    </location>
</feature>
<gene>
    <name evidence="2" type="ORF">CSUI_007979</name>
</gene>
<dbReference type="VEuPathDB" id="ToxoDB:CSUI_007979"/>
<sequence>MVFTCGDHSQGCLGLGGGEGVDLKHLLHDKTATSTSSAKECFKGGEGEDPAQKKDPMKTTTPNSSYHPPSDISSSSSSLSSVSSLVVIPSLYAVPIRQVAAGAQHVIALTISGDAFTWGKNKDG</sequence>
<dbReference type="InterPro" id="IPR009091">
    <property type="entry name" value="RCC1/BLIP-II"/>
</dbReference>
<evidence type="ECO:0000256" key="1">
    <source>
        <dbReference type="SAM" id="MobiDB-lite"/>
    </source>
</evidence>
<proteinExistence type="predicted"/>